<feature type="domain" description="Type II secretion system protein GspF" evidence="7">
    <location>
        <begin position="152"/>
        <end position="277"/>
    </location>
</feature>
<proteinExistence type="predicted"/>
<dbReference type="InterPro" id="IPR042094">
    <property type="entry name" value="T2SS_GspF_sf"/>
</dbReference>
<evidence type="ECO:0000313" key="8">
    <source>
        <dbReference type="EMBL" id="ASJ71949.1"/>
    </source>
</evidence>
<sequence>MSMILIISLIFGGFVALMVWQVYRFFNAVPDENRQFLDSPPLGFRLAWPFIQAMVHYVGHLFSETALQMAAARLKRGGAEYIVNAKQFLAVRLVSAIFFALFSALLGSMLGSAGLLFSLVLAIGGFYYPELWLREKTARRQNEMLRSLPFYLDVITLSVEAGSNLTGGMTQAVQKTPDTVLRREISRVLRDIRAGKTRAESLRDLAERAGSAQVKMVVASLIQAEKTGASLGPILRAQSDQLRTQRFQRAEKLAMEAPVKMLGPLVMFIFPTTFFVLGFLIMSKAILQGVLSWPPLVWAWQWPAGM</sequence>
<dbReference type="Proteomes" id="UP000250079">
    <property type="component" value="Chromosome"/>
</dbReference>
<feature type="transmembrane region" description="Helical" evidence="6">
    <location>
        <begin position="265"/>
        <end position="287"/>
    </location>
</feature>
<feature type="transmembrane region" description="Helical" evidence="6">
    <location>
        <begin position="5"/>
        <end position="26"/>
    </location>
</feature>
<keyword evidence="3 6" id="KW-0812">Transmembrane</keyword>
<evidence type="ECO:0000256" key="3">
    <source>
        <dbReference type="ARBA" id="ARBA00022692"/>
    </source>
</evidence>
<dbReference type="AlphaFoldDB" id="A0A2Z2NLC0"/>
<evidence type="ECO:0000256" key="5">
    <source>
        <dbReference type="ARBA" id="ARBA00023136"/>
    </source>
</evidence>
<feature type="transmembrane region" description="Helical" evidence="6">
    <location>
        <begin position="88"/>
        <end position="107"/>
    </location>
</feature>
<evidence type="ECO:0000259" key="7">
    <source>
        <dbReference type="Pfam" id="PF00482"/>
    </source>
</evidence>
<dbReference type="PANTHER" id="PTHR35007">
    <property type="entry name" value="INTEGRAL MEMBRANE PROTEIN-RELATED"/>
    <property type="match status" value="1"/>
</dbReference>
<keyword evidence="2" id="KW-1003">Cell membrane</keyword>
<evidence type="ECO:0000256" key="1">
    <source>
        <dbReference type="ARBA" id="ARBA00004651"/>
    </source>
</evidence>
<comment type="subcellular location">
    <subcellularLocation>
        <location evidence="1">Cell membrane</location>
        <topology evidence="1">Multi-pass membrane protein</topology>
    </subcellularLocation>
</comment>
<name>A0A2Z2NLC0_9GAMM</name>
<gene>
    <name evidence="8" type="ORF">IMCC3135_09260</name>
</gene>
<protein>
    <recommendedName>
        <fullName evidence="7">Type II secretion system protein GspF domain-containing protein</fullName>
    </recommendedName>
</protein>
<accession>A0A2Z2NLC0</accession>
<reference evidence="8 9" key="1">
    <citation type="submission" date="2016-12" db="EMBL/GenBank/DDBJ databases">
        <authorList>
            <person name="Song W.-J."/>
            <person name="Kurnit D.M."/>
        </authorList>
    </citation>
    <scope>NUCLEOTIDE SEQUENCE [LARGE SCALE GENOMIC DNA]</scope>
    <source>
        <strain evidence="8 9">IMCC3135</strain>
    </source>
</reference>
<evidence type="ECO:0000256" key="6">
    <source>
        <dbReference type="SAM" id="Phobius"/>
    </source>
</evidence>
<feature type="transmembrane region" description="Helical" evidence="6">
    <location>
        <begin position="113"/>
        <end position="133"/>
    </location>
</feature>
<keyword evidence="9" id="KW-1185">Reference proteome</keyword>
<dbReference type="RefSeq" id="WP_088917319.1">
    <property type="nucleotide sequence ID" value="NZ_CP018632.1"/>
</dbReference>
<keyword evidence="4 6" id="KW-1133">Transmembrane helix</keyword>
<keyword evidence="5 6" id="KW-0472">Membrane</keyword>
<dbReference type="EMBL" id="CP018632">
    <property type="protein sequence ID" value="ASJ71949.1"/>
    <property type="molecule type" value="Genomic_DNA"/>
</dbReference>
<dbReference type="Pfam" id="PF00482">
    <property type="entry name" value="T2SSF"/>
    <property type="match status" value="1"/>
</dbReference>
<organism evidence="8 9">
    <name type="scientific">Granulosicoccus antarcticus IMCC3135</name>
    <dbReference type="NCBI Taxonomy" id="1192854"/>
    <lineage>
        <taxon>Bacteria</taxon>
        <taxon>Pseudomonadati</taxon>
        <taxon>Pseudomonadota</taxon>
        <taxon>Gammaproteobacteria</taxon>
        <taxon>Chromatiales</taxon>
        <taxon>Granulosicoccaceae</taxon>
        <taxon>Granulosicoccus</taxon>
    </lineage>
</organism>
<dbReference type="OrthoDB" id="9810662at2"/>
<evidence type="ECO:0000256" key="4">
    <source>
        <dbReference type="ARBA" id="ARBA00022989"/>
    </source>
</evidence>
<dbReference type="InterPro" id="IPR018076">
    <property type="entry name" value="T2SS_GspF_dom"/>
</dbReference>
<evidence type="ECO:0000313" key="9">
    <source>
        <dbReference type="Proteomes" id="UP000250079"/>
    </source>
</evidence>
<dbReference type="PANTHER" id="PTHR35007:SF2">
    <property type="entry name" value="PILUS ASSEMBLE PROTEIN"/>
    <property type="match status" value="1"/>
</dbReference>
<dbReference type="Gene3D" id="1.20.81.30">
    <property type="entry name" value="Type II secretion system (T2SS), domain F"/>
    <property type="match status" value="1"/>
</dbReference>
<evidence type="ECO:0000256" key="2">
    <source>
        <dbReference type="ARBA" id="ARBA00022475"/>
    </source>
</evidence>
<dbReference type="KEGG" id="gai:IMCC3135_09260"/>
<dbReference type="GO" id="GO:0005886">
    <property type="term" value="C:plasma membrane"/>
    <property type="evidence" value="ECO:0007669"/>
    <property type="project" value="UniProtKB-SubCell"/>
</dbReference>